<keyword evidence="3" id="KW-0233">DNA recombination</keyword>
<evidence type="ECO:0000313" key="5">
    <source>
        <dbReference type="EMBL" id="SCM55312.1"/>
    </source>
</evidence>
<dbReference type="Pfam" id="PF13102">
    <property type="entry name" value="Phage_int_SAM_5"/>
    <property type="match status" value="1"/>
</dbReference>
<reference evidence="5 6" key="1">
    <citation type="submission" date="2016-08" db="EMBL/GenBank/DDBJ databases">
        <authorList>
            <person name="Seilhamer J.J."/>
        </authorList>
    </citation>
    <scope>NUCLEOTIDE SEQUENCE [LARGE SCALE GENOMIC DNA]</scope>
    <source>
        <strain evidence="5">ING2-E5A</strain>
    </source>
</reference>
<evidence type="ECO:0000256" key="1">
    <source>
        <dbReference type="ARBA" id="ARBA00008857"/>
    </source>
</evidence>
<accession>A0A1G4G3S1</accession>
<dbReference type="PROSITE" id="PS51898">
    <property type="entry name" value="TYR_RECOMBINASE"/>
    <property type="match status" value="1"/>
</dbReference>
<gene>
    <name evidence="5" type="ORF">ING2E5A_0233</name>
</gene>
<dbReference type="Pfam" id="PF00589">
    <property type="entry name" value="Phage_integrase"/>
    <property type="match status" value="1"/>
</dbReference>
<dbReference type="Gene3D" id="1.10.150.130">
    <property type="match status" value="1"/>
</dbReference>
<evidence type="ECO:0000256" key="2">
    <source>
        <dbReference type="ARBA" id="ARBA00023125"/>
    </source>
</evidence>
<organism evidence="5 6">
    <name type="scientific">Petrimonas mucosa</name>
    <dbReference type="NCBI Taxonomy" id="1642646"/>
    <lineage>
        <taxon>Bacteria</taxon>
        <taxon>Pseudomonadati</taxon>
        <taxon>Bacteroidota</taxon>
        <taxon>Bacteroidia</taxon>
        <taxon>Bacteroidales</taxon>
        <taxon>Dysgonomonadaceae</taxon>
        <taxon>Petrimonas</taxon>
    </lineage>
</organism>
<evidence type="ECO:0000259" key="4">
    <source>
        <dbReference type="PROSITE" id="PS51898"/>
    </source>
</evidence>
<dbReference type="InterPro" id="IPR025269">
    <property type="entry name" value="SAM-like_dom"/>
</dbReference>
<evidence type="ECO:0000256" key="3">
    <source>
        <dbReference type="ARBA" id="ARBA00023172"/>
    </source>
</evidence>
<dbReference type="Gene3D" id="1.10.443.10">
    <property type="entry name" value="Intergrase catalytic core"/>
    <property type="match status" value="1"/>
</dbReference>
<dbReference type="STRING" id="1642646.ING2E5A_0233"/>
<keyword evidence="6" id="KW-1185">Reference proteome</keyword>
<dbReference type="InterPro" id="IPR050090">
    <property type="entry name" value="Tyrosine_recombinase_XerCD"/>
</dbReference>
<dbReference type="InterPro" id="IPR013762">
    <property type="entry name" value="Integrase-like_cat_sf"/>
</dbReference>
<sequence length="476" mass="55273">MKNSGLTTNKKSVYKYKNRNISVQLTRKYRKTSDEVAPVFWRITFNRKLKHIFTGFEFSSDDWDDFVNRDLRKHSDCKQTLDRYLRLTLIPAIDGLAEKNSFSFDALDKLINNSPDSIGLNEAFDQKIALLESEYRIGSAGVYKATIKALMRYKYFRQLRNRVDKNAFIALCKEKRHITIGKEVLDIAQTIRFEEITPEFLEECEKFWFETEITPATMGIYMRTLRAIINNNRGDKPYIDAEKYPFGVSRGKYAIPEGGRREIALSIEQIWKIEDYQTENITLATARDIFVFMFYCNGLNFGDLCRLRYENIDVSNDEIVFQRKKTLRKTAKPTFIYVPILPPMIEIINRQGNKEQDGYIFPFLNGIEPTDSNERKIINAMRLSLDQINTSLKQIANELGLDPDLSTSYTRNSYITHLTSELLVNPIVVRKMVGHSTRKDVTAGYVKLTAKKRREINLKLLNPEKNYAAINSGRVI</sequence>
<proteinExistence type="inferred from homology"/>
<name>A0A1G4G3S1_9BACT</name>
<keyword evidence="2" id="KW-0238">DNA-binding</keyword>
<dbReference type="InterPro" id="IPR002104">
    <property type="entry name" value="Integrase_catalytic"/>
</dbReference>
<dbReference type="GO" id="GO:0015074">
    <property type="term" value="P:DNA integration"/>
    <property type="evidence" value="ECO:0007669"/>
    <property type="project" value="InterPro"/>
</dbReference>
<dbReference type="GO" id="GO:0006310">
    <property type="term" value="P:DNA recombination"/>
    <property type="evidence" value="ECO:0007669"/>
    <property type="project" value="UniProtKB-KW"/>
</dbReference>
<dbReference type="InterPro" id="IPR011010">
    <property type="entry name" value="DNA_brk_join_enz"/>
</dbReference>
<evidence type="ECO:0000313" key="6">
    <source>
        <dbReference type="Proteomes" id="UP000178485"/>
    </source>
</evidence>
<protein>
    <recommendedName>
        <fullName evidence="4">Tyr recombinase domain-containing protein</fullName>
    </recommendedName>
</protein>
<dbReference type="InterPro" id="IPR010998">
    <property type="entry name" value="Integrase_recombinase_N"/>
</dbReference>
<comment type="similarity">
    <text evidence="1">Belongs to the 'phage' integrase family.</text>
</comment>
<dbReference type="SUPFAM" id="SSF56349">
    <property type="entry name" value="DNA breaking-rejoining enzymes"/>
    <property type="match status" value="1"/>
</dbReference>
<dbReference type="PANTHER" id="PTHR30349">
    <property type="entry name" value="PHAGE INTEGRASE-RELATED"/>
    <property type="match status" value="1"/>
</dbReference>
<dbReference type="KEGG" id="pmuc:ING2E5A_0233"/>
<dbReference type="GO" id="GO:0003677">
    <property type="term" value="F:DNA binding"/>
    <property type="evidence" value="ECO:0007669"/>
    <property type="project" value="UniProtKB-KW"/>
</dbReference>
<dbReference type="AlphaFoldDB" id="A0A1G4G3S1"/>
<dbReference type="Pfam" id="PF17293">
    <property type="entry name" value="Arm-DNA-bind_5"/>
    <property type="match status" value="1"/>
</dbReference>
<dbReference type="EMBL" id="LT608328">
    <property type="protein sequence ID" value="SCM55312.1"/>
    <property type="molecule type" value="Genomic_DNA"/>
</dbReference>
<dbReference type="Proteomes" id="UP000178485">
    <property type="component" value="Chromosome i"/>
</dbReference>
<dbReference type="InterPro" id="IPR035386">
    <property type="entry name" value="Arm-DNA-bind_5"/>
</dbReference>
<feature type="domain" description="Tyr recombinase" evidence="4">
    <location>
        <begin position="260"/>
        <end position="458"/>
    </location>
</feature>
<dbReference type="PANTHER" id="PTHR30349:SF64">
    <property type="entry name" value="PROPHAGE INTEGRASE INTD-RELATED"/>
    <property type="match status" value="1"/>
</dbReference>